<evidence type="ECO:0000313" key="2">
    <source>
        <dbReference type="EMBL" id="OQS41395.1"/>
    </source>
</evidence>
<dbReference type="Pfam" id="PF06961">
    <property type="entry name" value="DUF1294"/>
    <property type="match status" value="1"/>
</dbReference>
<dbReference type="Proteomes" id="UP000192721">
    <property type="component" value="Unassembled WGS sequence"/>
</dbReference>
<evidence type="ECO:0000256" key="1">
    <source>
        <dbReference type="SAM" id="Phobius"/>
    </source>
</evidence>
<reference evidence="2 3" key="1">
    <citation type="submission" date="2017-02" db="EMBL/GenBank/DDBJ databases">
        <title>Chromobacterium haemolyticum H5244.</title>
        <authorList>
            <person name="Gulvik C.A."/>
        </authorList>
    </citation>
    <scope>NUCLEOTIDE SEQUENCE [LARGE SCALE GENOMIC DNA]</scope>
    <source>
        <strain evidence="2 3">H5244</strain>
    </source>
</reference>
<feature type="transmembrane region" description="Helical" evidence="1">
    <location>
        <begin position="25"/>
        <end position="42"/>
    </location>
</feature>
<protein>
    <recommendedName>
        <fullName evidence="4">DUF1294 domain-containing protein</fullName>
    </recommendedName>
</protein>
<dbReference type="EMBL" id="MUKV01000008">
    <property type="protein sequence ID" value="OQS41395.1"/>
    <property type="molecule type" value="Genomic_DNA"/>
</dbReference>
<name>A0A1W0D2Z2_9NEIS</name>
<comment type="caution">
    <text evidence="2">The sequence shown here is derived from an EMBL/GenBank/DDBJ whole genome shotgun (WGS) entry which is preliminary data.</text>
</comment>
<sequence length="110" mass="12502">MPLAVVFLAVLPALALLGRLEWAVAWLYLSLSLLCFVLYWRDKRAAERGGPRTPEARLLWLGVLCGWPGGLMARRLFRHKTVKQPFRLLFWCGAALNLAALGGWLYLRTH</sequence>
<keyword evidence="1" id="KW-1133">Transmembrane helix</keyword>
<gene>
    <name evidence="2" type="ORF">B0T45_08935</name>
</gene>
<evidence type="ECO:0008006" key="4">
    <source>
        <dbReference type="Google" id="ProtNLM"/>
    </source>
</evidence>
<evidence type="ECO:0000313" key="3">
    <source>
        <dbReference type="Proteomes" id="UP000192721"/>
    </source>
</evidence>
<proteinExistence type="predicted"/>
<organism evidence="2 3">
    <name type="scientific">Chromobacterium haemolyticum</name>
    <dbReference type="NCBI Taxonomy" id="394935"/>
    <lineage>
        <taxon>Bacteria</taxon>
        <taxon>Pseudomonadati</taxon>
        <taxon>Pseudomonadota</taxon>
        <taxon>Betaproteobacteria</taxon>
        <taxon>Neisseriales</taxon>
        <taxon>Chromobacteriaceae</taxon>
        <taxon>Chromobacterium</taxon>
    </lineage>
</organism>
<accession>A0A1W0D2Z2</accession>
<dbReference type="InterPro" id="IPR010718">
    <property type="entry name" value="DUF1294"/>
</dbReference>
<feature type="transmembrane region" description="Helical" evidence="1">
    <location>
        <begin position="88"/>
        <end position="107"/>
    </location>
</feature>
<keyword evidence="1" id="KW-0472">Membrane</keyword>
<dbReference type="AlphaFoldDB" id="A0A1W0D2Z2"/>
<keyword evidence="1" id="KW-0812">Transmembrane</keyword>
<dbReference type="RefSeq" id="WP_043638293.1">
    <property type="nucleotide sequence ID" value="NZ_JBBIGS010000004.1"/>
</dbReference>